<dbReference type="SMART" id="SM00304">
    <property type="entry name" value="HAMP"/>
    <property type="match status" value="1"/>
</dbReference>
<keyword evidence="6" id="KW-0808">Transferase</keyword>
<evidence type="ECO:0000259" key="15">
    <source>
        <dbReference type="PROSITE" id="PS50109"/>
    </source>
</evidence>
<evidence type="ECO:0000256" key="10">
    <source>
        <dbReference type="ARBA" id="ARBA00022840"/>
    </source>
</evidence>
<dbReference type="PANTHER" id="PTHR45528:SF1">
    <property type="entry name" value="SENSOR HISTIDINE KINASE CPXA"/>
    <property type="match status" value="1"/>
</dbReference>
<keyword evidence="12" id="KW-0902">Two-component regulatory system</keyword>
<evidence type="ECO:0000256" key="7">
    <source>
        <dbReference type="ARBA" id="ARBA00022692"/>
    </source>
</evidence>
<dbReference type="CDD" id="cd00075">
    <property type="entry name" value="HATPase"/>
    <property type="match status" value="1"/>
</dbReference>
<dbReference type="InterPro" id="IPR004358">
    <property type="entry name" value="Sig_transdc_His_kin-like_C"/>
</dbReference>
<keyword evidence="18" id="KW-1185">Reference proteome</keyword>
<dbReference type="CDD" id="cd00082">
    <property type="entry name" value="HisKA"/>
    <property type="match status" value="1"/>
</dbReference>
<dbReference type="SUPFAM" id="SSF158472">
    <property type="entry name" value="HAMP domain-like"/>
    <property type="match status" value="1"/>
</dbReference>
<dbReference type="Gene3D" id="3.30.565.10">
    <property type="entry name" value="Histidine kinase-like ATPase, C-terminal domain"/>
    <property type="match status" value="1"/>
</dbReference>
<dbReference type="InterPro" id="IPR005467">
    <property type="entry name" value="His_kinase_dom"/>
</dbReference>
<feature type="domain" description="HAMP" evidence="16">
    <location>
        <begin position="190"/>
        <end position="242"/>
    </location>
</feature>
<dbReference type="Pfam" id="PF00672">
    <property type="entry name" value="HAMP"/>
    <property type="match status" value="1"/>
</dbReference>
<keyword evidence="10 17" id="KW-0067">ATP-binding</keyword>
<feature type="domain" description="Histidine kinase" evidence="15">
    <location>
        <begin position="250"/>
        <end position="464"/>
    </location>
</feature>
<dbReference type="EC" id="2.7.13.3" evidence="3"/>
<evidence type="ECO:0000256" key="3">
    <source>
        <dbReference type="ARBA" id="ARBA00012438"/>
    </source>
</evidence>
<dbReference type="InterPro" id="IPR050398">
    <property type="entry name" value="HssS/ArlS-like"/>
</dbReference>
<evidence type="ECO:0000256" key="5">
    <source>
        <dbReference type="ARBA" id="ARBA00022553"/>
    </source>
</evidence>
<dbReference type="SMART" id="SM00388">
    <property type="entry name" value="HisKA"/>
    <property type="match status" value="1"/>
</dbReference>
<dbReference type="Gene3D" id="1.10.287.130">
    <property type="match status" value="1"/>
</dbReference>
<protein>
    <recommendedName>
        <fullName evidence="3">histidine kinase</fullName>
        <ecNumber evidence="3">2.7.13.3</ecNumber>
    </recommendedName>
</protein>
<dbReference type="CDD" id="cd06225">
    <property type="entry name" value="HAMP"/>
    <property type="match status" value="1"/>
</dbReference>
<sequence>MKNSVGVKLVRSFLIIILSTVLIIGVLLVLGFQDFYYSSLENELTSRLLVTVQSFENFYSENDINDLVLEDSQLIWAANDAEIQLLNPDGYVIYDSEGALPTEPIETPDVVAARNNNITAFVGITSSSSDKVMAVTGRLSNNVNGTLGYLRYIASMQNTNEAMVQTSLIILGLGIVVVAITTIMALILAKSIVSPVEELISVAKKMANGQYKVRATLDTDDEFGQLGSTMNAMAEEVLKREEIKNDFISSISHELRTPLTSIKGWAVVLKSAKPEEQELVADGLKIIENETDRLSKMVEELLDFSRFISGRIRLEKDTINLTDILKDIAKQMRPRAELNKVEFISGLSDGKAMMVADENRLRQLFINLLDNAIKFTSEDGFVKFSSAIESDHIEVLVTDNGLGIDKDDLLHVKEKFYKGKHSKSHSGIGLSIVDEITKLHEGHLEIYSEKNIGTTVRVTLSLLKEAQNEETN</sequence>
<dbReference type="InterPro" id="IPR036097">
    <property type="entry name" value="HisK_dim/P_sf"/>
</dbReference>
<evidence type="ECO:0000256" key="11">
    <source>
        <dbReference type="ARBA" id="ARBA00022989"/>
    </source>
</evidence>
<keyword evidence="8" id="KW-0547">Nucleotide-binding</keyword>
<dbReference type="InterPro" id="IPR036890">
    <property type="entry name" value="HATPase_C_sf"/>
</dbReference>
<evidence type="ECO:0000259" key="16">
    <source>
        <dbReference type="PROSITE" id="PS50885"/>
    </source>
</evidence>
<evidence type="ECO:0000256" key="8">
    <source>
        <dbReference type="ARBA" id="ARBA00022741"/>
    </source>
</evidence>
<keyword evidence="9" id="KW-0418">Kinase</keyword>
<keyword evidence="4" id="KW-1003">Cell membrane</keyword>
<feature type="transmembrane region" description="Helical" evidence="14">
    <location>
        <begin position="12"/>
        <end position="32"/>
    </location>
</feature>
<keyword evidence="5" id="KW-0597">Phosphoprotein</keyword>
<dbReference type="Pfam" id="PF02518">
    <property type="entry name" value="HATPase_c"/>
    <property type="match status" value="1"/>
</dbReference>
<dbReference type="Proteomes" id="UP001210339">
    <property type="component" value="Chromosome"/>
</dbReference>
<dbReference type="SUPFAM" id="SSF55874">
    <property type="entry name" value="ATPase domain of HSP90 chaperone/DNA topoisomerase II/histidine kinase"/>
    <property type="match status" value="1"/>
</dbReference>
<keyword evidence="13 14" id="KW-0472">Membrane</keyword>
<evidence type="ECO:0000256" key="12">
    <source>
        <dbReference type="ARBA" id="ARBA00023012"/>
    </source>
</evidence>
<dbReference type="PRINTS" id="PR00344">
    <property type="entry name" value="BCTRLSENSOR"/>
</dbReference>
<evidence type="ECO:0000256" key="9">
    <source>
        <dbReference type="ARBA" id="ARBA00022777"/>
    </source>
</evidence>
<evidence type="ECO:0000256" key="14">
    <source>
        <dbReference type="SAM" id="Phobius"/>
    </source>
</evidence>
<organism evidence="17 18">
    <name type="scientific">Peptoniphilus equinus</name>
    <dbReference type="NCBI Taxonomy" id="3016343"/>
    <lineage>
        <taxon>Bacteria</taxon>
        <taxon>Bacillati</taxon>
        <taxon>Bacillota</taxon>
        <taxon>Tissierellia</taxon>
        <taxon>Tissierellales</taxon>
        <taxon>Peptoniphilaceae</taxon>
        <taxon>Peptoniphilus</taxon>
    </lineage>
</organism>
<dbReference type="PANTHER" id="PTHR45528">
    <property type="entry name" value="SENSOR HISTIDINE KINASE CPXA"/>
    <property type="match status" value="1"/>
</dbReference>
<dbReference type="GO" id="GO:0005524">
    <property type="term" value="F:ATP binding"/>
    <property type="evidence" value="ECO:0007669"/>
    <property type="project" value="UniProtKB-KW"/>
</dbReference>
<comment type="catalytic activity">
    <reaction evidence="1">
        <text>ATP + protein L-histidine = ADP + protein N-phospho-L-histidine.</text>
        <dbReference type="EC" id="2.7.13.3"/>
    </reaction>
</comment>
<dbReference type="InterPro" id="IPR003660">
    <property type="entry name" value="HAMP_dom"/>
</dbReference>
<evidence type="ECO:0000313" key="18">
    <source>
        <dbReference type="Proteomes" id="UP001210339"/>
    </source>
</evidence>
<keyword evidence="7 14" id="KW-0812">Transmembrane</keyword>
<dbReference type="SMART" id="SM00387">
    <property type="entry name" value="HATPase_c"/>
    <property type="match status" value="1"/>
</dbReference>
<comment type="subcellular location">
    <subcellularLocation>
        <location evidence="2">Cell membrane</location>
        <topology evidence="2">Multi-pass membrane protein</topology>
    </subcellularLocation>
</comment>
<accession>A0ABY7QR38</accession>
<dbReference type="Pfam" id="PF00512">
    <property type="entry name" value="HisKA"/>
    <property type="match status" value="1"/>
</dbReference>
<evidence type="ECO:0000313" key="17">
    <source>
        <dbReference type="EMBL" id="WBW49242.1"/>
    </source>
</evidence>
<dbReference type="PROSITE" id="PS50885">
    <property type="entry name" value="HAMP"/>
    <property type="match status" value="1"/>
</dbReference>
<dbReference type="InterPro" id="IPR003661">
    <property type="entry name" value="HisK_dim/P_dom"/>
</dbReference>
<dbReference type="RefSeq" id="WP_271190774.1">
    <property type="nucleotide sequence ID" value="NZ_CP115667.1"/>
</dbReference>
<feature type="transmembrane region" description="Helical" evidence="14">
    <location>
        <begin position="168"/>
        <end position="189"/>
    </location>
</feature>
<evidence type="ECO:0000256" key="4">
    <source>
        <dbReference type="ARBA" id="ARBA00022475"/>
    </source>
</evidence>
<evidence type="ECO:0000256" key="13">
    <source>
        <dbReference type="ARBA" id="ARBA00023136"/>
    </source>
</evidence>
<reference evidence="17 18" key="1">
    <citation type="submission" date="2023-01" db="EMBL/GenBank/DDBJ databases">
        <authorList>
            <person name="Lee S.H."/>
            <person name="Jung H.S."/>
            <person name="Yun J.U."/>
        </authorList>
    </citation>
    <scope>NUCLEOTIDE SEQUENCE [LARGE SCALE GENOMIC DNA]</scope>
    <source>
        <strain evidence="17 18">CBA3646</strain>
    </source>
</reference>
<dbReference type="PROSITE" id="PS50109">
    <property type="entry name" value="HIS_KIN"/>
    <property type="match status" value="1"/>
</dbReference>
<dbReference type="EMBL" id="CP115667">
    <property type="protein sequence ID" value="WBW49242.1"/>
    <property type="molecule type" value="Genomic_DNA"/>
</dbReference>
<evidence type="ECO:0000256" key="6">
    <source>
        <dbReference type="ARBA" id="ARBA00022679"/>
    </source>
</evidence>
<evidence type="ECO:0000256" key="1">
    <source>
        <dbReference type="ARBA" id="ARBA00000085"/>
    </source>
</evidence>
<dbReference type="SUPFAM" id="SSF47384">
    <property type="entry name" value="Homodimeric domain of signal transducing histidine kinase"/>
    <property type="match status" value="1"/>
</dbReference>
<proteinExistence type="predicted"/>
<dbReference type="Gene3D" id="6.10.340.10">
    <property type="match status" value="1"/>
</dbReference>
<evidence type="ECO:0000256" key="2">
    <source>
        <dbReference type="ARBA" id="ARBA00004651"/>
    </source>
</evidence>
<dbReference type="InterPro" id="IPR003594">
    <property type="entry name" value="HATPase_dom"/>
</dbReference>
<name>A0ABY7QR38_9FIRM</name>
<gene>
    <name evidence="17" type="ORF">O6R05_04325</name>
</gene>
<keyword evidence="11 14" id="KW-1133">Transmembrane helix</keyword>